<name>A0AA41PUP8_9ACTN</name>
<dbReference type="Gene3D" id="1.10.10.10">
    <property type="entry name" value="Winged helix-like DNA-binding domain superfamily/Winged helix DNA-binding domain"/>
    <property type="match status" value="1"/>
</dbReference>
<dbReference type="GO" id="GO:0003700">
    <property type="term" value="F:DNA-binding transcription factor activity"/>
    <property type="evidence" value="ECO:0007669"/>
    <property type="project" value="InterPro"/>
</dbReference>
<evidence type="ECO:0000259" key="2">
    <source>
        <dbReference type="Pfam" id="PF12802"/>
    </source>
</evidence>
<comment type="caution">
    <text evidence="3">The sequence shown here is derived from an EMBL/GenBank/DDBJ whole genome shotgun (WGS) entry which is preliminary data.</text>
</comment>
<dbReference type="Proteomes" id="UP001165378">
    <property type="component" value="Unassembled WGS sequence"/>
</dbReference>
<dbReference type="Gene3D" id="3.30.420.40">
    <property type="match status" value="2"/>
</dbReference>
<protein>
    <submittedName>
        <fullName evidence="3">ROK family transcriptional regulator</fullName>
    </submittedName>
</protein>
<dbReference type="PANTHER" id="PTHR18964:SF173">
    <property type="entry name" value="GLUCOKINASE"/>
    <property type="match status" value="1"/>
</dbReference>
<gene>
    <name evidence="3" type="ORF">LZ495_02245</name>
</gene>
<dbReference type="EMBL" id="JAKFHA010000001">
    <property type="protein sequence ID" value="MCF2526046.1"/>
    <property type="molecule type" value="Genomic_DNA"/>
</dbReference>
<dbReference type="InterPro" id="IPR036388">
    <property type="entry name" value="WH-like_DNA-bd_sf"/>
</dbReference>
<dbReference type="InterPro" id="IPR000835">
    <property type="entry name" value="HTH_MarR-typ"/>
</dbReference>
<reference evidence="3" key="1">
    <citation type="submission" date="2022-01" db="EMBL/GenBank/DDBJ databases">
        <title>Genome-Based Taxonomic Classification of the Phylum Actinobacteria.</title>
        <authorList>
            <person name="Gao Y."/>
        </authorList>
    </citation>
    <scope>NUCLEOTIDE SEQUENCE</scope>
    <source>
        <strain evidence="3">KLBMP 8922</strain>
    </source>
</reference>
<dbReference type="InterPro" id="IPR000600">
    <property type="entry name" value="ROK"/>
</dbReference>
<comment type="similarity">
    <text evidence="1">Belongs to the ROK (NagC/XylR) family.</text>
</comment>
<proteinExistence type="inferred from homology"/>
<keyword evidence="4" id="KW-1185">Reference proteome</keyword>
<feature type="domain" description="HTH marR-type" evidence="2">
    <location>
        <begin position="10"/>
        <end position="54"/>
    </location>
</feature>
<accession>A0AA41PUP8</accession>
<dbReference type="InterPro" id="IPR011991">
    <property type="entry name" value="ArsR-like_HTH"/>
</dbReference>
<dbReference type="RefSeq" id="WP_235050107.1">
    <property type="nucleotide sequence ID" value="NZ_JAKFHA010000001.1"/>
</dbReference>
<dbReference type="PANTHER" id="PTHR18964">
    <property type="entry name" value="ROK (REPRESSOR, ORF, KINASE) FAMILY"/>
    <property type="match status" value="1"/>
</dbReference>
<evidence type="ECO:0000313" key="3">
    <source>
        <dbReference type="EMBL" id="MCF2526046.1"/>
    </source>
</evidence>
<dbReference type="InterPro" id="IPR036390">
    <property type="entry name" value="WH_DNA-bd_sf"/>
</dbReference>
<dbReference type="AlphaFoldDB" id="A0AA41PUP8"/>
<evidence type="ECO:0000256" key="1">
    <source>
        <dbReference type="ARBA" id="ARBA00006479"/>
    </source>
</evidence>
<dbReference type="SUPFAM" id="SSF46785">
    <property type="entry name" value="Winged helix' DNA-binding domain"/>
    <property type="match status" value="1"/>
</dbReference>
<dbReference type="Pfam" id="PF12802">
    <property type="entry name" value="MarR_2"/>
    <property type="match status" value="1"/>
</dbReference>
<evidence type="ECO:0000313" key="4">
    <source>
        <dbReference type="Proteomes" id="UP001165378"/>
    </source>
</evidence>
<sequence length="389" mass="39655">MAATREHEAMSALLALIASGRAVTRTELAAVCGLSRSTVTQRVNRLLDAGLAVEHGSGASEGGRPPTVLALAPGSGVLLAADLGATHARLAVAGLGGEILAESSEDLVIDHGPDRVLGRVRDGWHGLLASLDRGARDVRGIGIGVPGPVEFSTGTVVRPPIMAGWDGFRVPAFFADHRAVPILVDNDVNLMALGEHRGSRAAEDSLLYIKIGTGIGCGTVTAGRLYRGSAGAAGDIGHIRLPGHEQVVCHCGNTGCVEAVASGAALVRSLRAGGLDVATARDVARLAVDGNTAARRALRVAAQQIGEILAAVVSFHNPGCILIGGAFTALGDEVLAEIKAVVYSRVLPLATRNLRIEAGPLGDRAAIVGAIALAQEHALAPGALVRLFG</sequence>
<dbReference type="CDD" id="cd00090">
    <property type="entry name" value="HTH_ARSR"/>
    <property type="match status" value="1"/>
</dbReference>
<dbReference type="SUPFAM" id="SSF53067">
    <property type="entry name" value="Actin-like ATPase domain"/>
    <property type="match status" value="1"/>
</dbReference>
<dbReference type="InterPro" id="IPR043129">
    <property type="entry name" value="ATPase_NBD"/>
</dbReference>
<organism evidence="3 4">
    <name type="scientific">Yinghuangia soli</name>
    <dbReference type="NCBI Taxonomy" id="2908204"/>
    <lineage>
        <taxon>Bacteria</taxon>
        <taxon>Bacillati</taxon>
        <taxon>Actinomycetota</taxon>
        <taxon>Actinomycetes</taxon>
        <taxon>Kitasatosporales</taxon>
        <taxon>Streptomycetaceae</taxon>
        <taxon>Yinghuangia</taxon>
    </lineage>
</organism>
<dbReference type="Pfam" id="PF00480">
    <property type="entry name" value="ROK"/>
    <property type="match status" value="1"/>
</dbReference>